<name>A0A0G9HFB9_9GAMM</name>
<dbReference type="STRING" id="1440763.BJI69_14135"/>
<reference evidence="2" key="1">
    <citation type="submission" date="2016-09" db="EMBL/GenBank/DDBJ databases">
        <authorList>
            <person name="Lysoe E."/>
        </authorList>
    </citation>
    <scope>NUCLEOTIDE SEQUENCE [LARGE SCALE GENOMIC DNA]</scope>
    <source>
        <strain evidence="2">LJ96T</strain>
    </source>
</reference>
<dbReference type="OrthoDB" id="5998947at2"/>
<dbReference type="AlphaFoldDB" id="A0A0G9HFB9"/>
<keyword evidence="2" id="KW-1185">Reference proteome</keyword>
<dbReference type="KEGG" id="lrz:BJI69_14135"/>
<proteinExistence type="predicted"/>
<evidence type="ECO:0000313" key="1">
    <source>
        <dbReference type="EMBL" id="APG04917.1"/>
    </source>
</evidence>
<dbReference type="EMBL" id="CP017480">
    <property type="protein sequence ID" value="APG04917.1"/>
    <property type="molecule type" value="Genomic_DNA"/>
</dbReference>
<dbReference type="RefSeq" id="WP_046966075.1">
    <property type="nucleotide sequence ID" value="NZ_JPLB01000005.1"/>
</dbReference>
<gene>
    <name evidence="1" type="ORF">BJI69_14135</name>
</gene>
<organism evidence="1 2">
    <name type="scientific">Luteibacter rhizovicinus DSM 16549</name>
    <dbReference type="NCBI Taxonomy" id="1440763"/>
    <lineage>
        <taxon>Bacteria</taxon>
        <taxon>Pseudomonadati</taxon>
        <taxon>Pseudomonadota</taxon>
        <taxon>Gammaproteobacteria</taxon>
        <taxon>Lysobacterales</taxon>
        <taxon>Rhodanobacteraceae</taxon>
        <taxon>Luteibacter</taxon>
    </lineage>
</organism>
<dbReference type="PATRIC" id="fig|1440763.5.peg.3025"/>
<sequence length="68" mass="7208">MNHHIIDASELRRLSGLQQAAAVKRWASNQGIPVSEGADGPWTTLEAINKALGVSSAANDHAYSPDIV</sequence>
<dbReference type="Proteomes" id="UP000182987">
    <property type="component" value="Chromosome"/>
</dbReference>
<protein>
    <submittedName>
        <fullName evidence="1">Uncharacterized protein</fullName>
    </submittedName>
</protein>
<evidence type="ECO:0000313" key="2">
    <source>
        <dbReference type="Proteomes" id="UP000182987"/>
    </source>
</evidence>
<accession>A0A0G9HFB9</accession>